<protein>
    <submittedName>
        <fullName evidence="2">Uncharacterized protein</fullName>
    </submittedName>
</protein>
<keyword evidence="3" id="KW-1185">Reference proteome</keyword>
<proteinExistence type="predicted"/>
<name>A0ABV1K1I2_9PSEU</name>
<evidence type="ECO:0000313" key="3">
    <source>
        <dbReference type="Proteomes" id="UP001464923"/>
    </source>
</evidence>
<evidence type="ECO:0000256" key="1">
    <source>
        <dbReference type="SAM" id="MobiDB-lite"/>
    </source>
</evidence>
<dbReference type="EMBL" id="JBEDNP010000023">
    <property type="protein sequence ID" value="MEQ3542074.1"/>
    <property type="molecule type" value="Genomic_DNA"/>
</dbReference>
<reference evidence="2 3" key="1">
    <citation type="submission" date="2024-03" db="EMBL/GenBank/DDBJ databases">
        <title>Draft genome sequence of Pseudonocardia tropica JCM 19149.</title>
        <authorList>
            <person name="Butdee W."/>
            <person name="Duangmal K."/>
        </authorList>
    </citation>
    <scope>NUCLEOTIDE SEQUENCE [LARGE SCALE GENOMIC DNA]</scope>
    <source>
        <strain evidence="2 3">JCM 19149</strain>
    </source>
</reference>
<dbReference type="Proteomes" id="UP001464923">
    <property type="component" value="Unassembled WGS sequence"/>
</dbReference>
<sequence>MHQVLPAVESIPAPSGPLDSAGPESDPDPNWIRGDLIKAAQALLAAAQTVGSPETATAAQQHTPARHVRSALVVVQSVIEHLE</sequence>
<organism evidence="2 3">
    <name type="scientific">Pseudonocardia tropica</name>
    <dbReference type="NCBI Taxonomy" id="681289"/>
    <lineage>
        <taxon>Bacteria</taxon>
        <taxon>Bacillati</taxon>
        <taxon>Actinomycetota</taxon>
        <taxon>Actinomycetes</taxon>
        <taxon>Pseudonocardiales</taxon>
        <taxon>Pseudonocardiaceae</taxon>
        <taxon>Pseudonocardia</taxon>
    </lineage>
</organism>
<feature type="region of interest" description="Disordered" evidence="1">
    <location>
        <begin position="1"/>
        <end position="30"/>
    </location>
</feature>
<evidence type="ECO:0000313" key="2">
    <source>
        <dbReference type="EMBL" id="MEQ3542074.1"/>
    </source>
</evidence>
<accession>A0ABV1K1I2</accession>
<comment type="caution">
    <text evidence="2">The sequence shown here is derived from an EMBL/GenBank/DDBJ whole genome shotgun (WGS) entry which is preliminary data.</text>
</comment>
<gene>
    <name evidence="2" type="ORF">WHI96_24990</name>
</gene>
<dbReference type="RefSeq" id="WP_337826889.1">
    <property type="nucleotide sequence ID" value="NZ_BAABLY010000073.1"/>
</dbReference>